<keyword evidence="1" id="KW-0539">Nucleus</keyword>
<comment type="similarity">
    <text evidence="1">Belongs to the Mediator complex subunit 18 family.</text>
</comment>
<accession>A0ABR1Q7Q3</accession>
<evidence type="ECO:0000313" key="4">
    <source>
        <dbReference type="Proteomes" id="UP001391051"/>
    </source>
</evidence>
<name>A0ABR1Q7Q3_9PEZI</name>
<keyword evidence="1" id="KW-0010">Activator</keyword>
<comment type="subcellular location">
    <subcellularLocation>
        <location evidence="1">Nucleus</location>
    </subcellularLocation>
</comment>
<proteinExistence type="inferred from homology"/>
<feature type="region of interest" description="Disordered" evidence="2">
    <location>
        <begin position="44"/>
        <end position="78"/>
    </location>
</feature>
<comment type="function">
    <text evidence="1">Component of the Mediator complex, a coactivator involved in the regulated transcription of nearly all RNA polymerase II-dependent genes. Mediator functions as a bridge to convey information from gene-specific regulatory proteins to the basal RNA polymerase II transcription machinery. Mediator is recruited to promoters by direct interactions with regulatory proteins and serves as a scaffold for the assembly of a functional preinitiation complex with RNA polymerase II and the general transcription factors.</text>
</comment>
<dbReference type="InterPro" id="IPR019095">
    <property type="entry name" value="Mediator_Med18"/>
</dbReference>
<keyword evidence="1" id="KW-0805">Transcription regulation</keyword>
<sequence length="272" mass="31427">MYELSFHGTMFKADIDPARSILNGICDSQGLHTVKRVVYYAGPPQPHQKGLPNQEHVMLMPPPPPPPNKKPEPPRPHPAWPTLCKELARSSYFLRLAYNVSPEKDFGSDVDVDLNLVPGTVQWFDFPDPPKGQPFTQRRKLEIPGQKNLPMVMADNKYEFDKELIEETWSFVKDRDFEIAFTRYFTLPERDVEPPTQVVRLPAWSDLAPLDPAEKWLVSIRSFAWEENNPEELQKAASQIMEEKPFFDRLFTFEAVDRRDLDTRVPPPGRTI</sequence>
<comment type="subunit">
    <text evidence="1">Component of the Mediator complex.</text>
</comment>
<dbReference type="Pfam" id="PF09637">
    <property type="entry name" value="Med18"/>
    <property type="match status" value="1"/>
</dbReference>
<comment type="caution">
    <text evidence="3">The sequence shown here is derived from an EMBL/GenBank/DDBJ whole genome shotgun (WGS) entry which is preliminary data.</text>
</comment>
<evidence type="ECO:0000256" key="1">
    <source>
        <dbReference type="RuleBase" id="RU364150"/>
    </source>
</evidence>
<keyword evidence="1" id="KW-0804">Transcription</keyword>
<evidence type="ECO:0000313" key="3">
    <source>
        <dbReference type="EMBL" id="KAK7948460.1"/>
    </source>
</evidence>
<gene>
    <name evidence="1" type="primary">MED18</name>
    <name evidence="3" type="ORF">PG986_009346</name>
</gene>
<dbReference type="GeneID" id="92078630"/>
<organism evidence="3 4">
    <name type="scientific">Apiospora aurea</name>
    <dbReference type="NCBI Taxonomy" id="335848"/>
    <lineage>
        <taxon>Eukaryota</taxon>
        <taxon>Fungi</taxon>
        <taxon>Dikarya</taxon>
        <taxon>Ascomycota</taxon>
        <taxon>Pezizomycotina</taxon>
        <taxon>Sordariomycetes</taxon>
        <taxon>Xylariomycetidae</taxon>
        <taxon>Amphisphaeriales</taxon>
        <taxon>Apiosporaceae</taxon>
        <taxon>Apiospora</taxon>
    </lineage>
</organism>
<evidence type="ECO:0000256" key="2">
    <source>
        <dbReference type="SAM" id="MobiDB-lite"/>
    </source>
</evidence>
<dbReference type="Proteomes" id="UP001391051">
    <property type="component" value="Unassembled WGS sequence"/>
</dbReference>
<keyword evidence="4" id="KW-1185">Reference proteome</keyword>
<dbReference type="EMBL" id="JAQQWE010000006">
    <property type="protein sequence ID" value="KAK7948460.1"/>
    <property type="molecule type" value="Genomic_DNA"/>
</dbReference>
<reference evidence="3 4" key="1">
    <citation type="submission" date="2023-01" db="EMBL/GenBank/DDBJ databases">
        <title>Analysis of 21 Apiospora genomes using comparative genomics revels a genus with tremendous synthesis potential of carbohydrate active enzymes and secondary metabolites.</title>
        <authorList>
            <person name="Sorensen T."/>
        </authorList>
    </citation>
    <scope>NUCLEOTIDE SEQUENCE [LARGE SCALE GENOMIC DNA]</scope>
    <source>
        <strain evidence="3 4">CBS 24483</strain>
    </source>
</reference>
<dbReference type="Gene3D" id="2.40.320.10">
    <property type="entry name" value="Hypothetical Protein Pfu-838710-001"/>
    <property type="match status" value="1"/>
</dbReference>
<protein>
    <recommendedName>
        <fullName evidence="1">Mediator of RNA polymerase II transcription subunit 18</fullName>
    </recommendedName>
    <alternativeName>
        <fullName evidence="1">Mediator complex subunit 18</fullName>
    </alternativeName>
</protein>
<dbReference type="RefSeq" id="XP_066697966.1">
    <property type="nucleotide sequence ID" value="XM_066845568.1"/>
</dbReference>